<accession>A0A1Q5UQY6</accession>
<protein>
    <submittedName>
        <fullName evidence="2">Uncharacterized protein</fullName>
    </submittedName>
</protein>
<name>A0A1Q5UQY6_9EURO</name>
<organism evidence="2 3">
    <name type="scientific">Penicillium subrubescens</name>
    <dbReference type="NCBI Taxonomy" id="1316194"/>
    <lineage>
        <taxon>Eukaryota</taxon>
        <taxon>Fungi</taxon>
        <taxon>Dikarya</taxon>
        <taxon>Ascomycota</taxon>
        <taxon>Pezizomycotina</taxon>
        <taxon>Eurotiomycetes</taxon>
        <taxon>Eurotiomycetidae</taxon>
        <taxon>Eurotiales</taxon>
        <taxon>Aspergillaceae</taxon>
        <taxon>Penicillium</taxon>
    </lineage>
</organism>
<gene>
    <name evidence="2" type="ORF">PENSUB_5478</name>
</gene>
<feature type="region of interest" description="Disordered" evidence="1">
    <location>
        <begin position="1"/>
        <end position="85"/>
    </location>
</feature>
<keyword evidence="3" id="KW-1185">Reference proteome</keyword>
<proteinExistence type="predicted"/>
<comment type="caution">
    <text evidence="2">The sequence shown here is derived from an EMBL/GenBank/DDBJ whole genome shotgun (WGS) entry which is preliminary data.</text>
</comment>
<dbReference type="AlphaFoldDB" id="A0A1Q5UQY6"/>
<feature type="compositionally biased region" description="Polar residues" evidence="1">
    <location>
        <begin position="1"/>
        <end position="10"/>
    </location>
</feature>
<feature type="compositionally biased region" description="Basic and acidic residues" evidence="1">
    <location>
        <begin position="11"/>
        <end position="68"/>
    </location>
</feature>
<evidence type="ECO:0000313" key="3">
    <source>
        <dbReference type="Proteomes" id="UP000186955"/>
    </source>
</evidence>
<reference evidence="2 3" key="1">
    <citation type="submission" date="2016-10" db="EMBL/GenBank/DDBJ databases">
        <title>Genome sequence of the ascomycete fungus Penicillium subrubescens.</title>
        <authorList>
            <person name="De Vries R.P."/>
            <person name="Peng M."/>
            <person name="Dilokpimol A."/>
            <person name="Hilden K."/>
            <person name="Makela M.R."/>
            <person name="Grigoriev I."/>
            <person name="Riley R."/>
            <person name="Granchi Z."/>
        </authorList>
    </citation>
    <scope>NUCLEOTIDE SEQUENCE [LARGE SCALE GENOMIC DNA]</scope>
    <source>
        <strain evidence="2 3">CBS 132785</strain>
    </source>
</reference>
<evidence type="ECO:0000256" key="1">
    <source>
        <dbReference type="SAM" id="MobiDB-lite"/>
    </source>
</evidence>
<evidence type="ECO:0000313" key="2">
    <source>
        <dbReference type="EMBL" id="OKP14882.1"/>
    </source>
</evidence>
<dbReference type="EMBL" id="MNBE01000056">
    <property type="protein sequence ID" value="OKP14882.1"/>
    <property type="molecule type" value="Genomic_DNA"/>
</dbReference>
<sequence length="85" mass="10158">MSDKPSSQEPAHQHEGFFERILHHHNQNEDAKYQKEPDQDKAHKDDHDHDHDAHKKKESELDKMKDYLHEDEELEQEGRTYGGLM</sequence>
<dbReference type="Proteomes" id="UP000186955">
    <property type="component" value="Unassembled WGS sequence"/>
</dbReference>